<dbReference type="EMBL" id="CM000139">
    <property type="protein sequence ID" value="EEE56886.1"/>
    <property type="molecule type" value="Genomic_DNA"/>
</dbReference>
<evidence type="ECO:0000313" key="1">
    <source>
        <dbReference type="EMBL" id="EEE56886.1"/>
    </source>
</evidence>
<name>B9F5F5_ORYSJ</name>
<protein>
    <submittedName>
        <fullName evidence="1">Uncharacterized protein</fullName>
    </submittedName>
</protein>
<gene>
    <name evidence="1" type="ORF">OsJ_06534</name>
</gene>
<dbReference type="AlphaFoldDB" id="B9F5F5"/>
<reference evidence="1" key="2">
    <citation type="submission" date="2008-12" db="EMBL/GenBank/DDBJ databases">
        <title>Improved gene annotation of the rice (Oryza sativa) genomes.</title>
        <authorList>
            <person name="Wang J."/>
            <person name="Li R."/>
            <person name="Fan W."/>
            <person name="Huang Q."/>
            <person name="Zhang J."/>
            <person name="Zhou Y."/>
            <person name="Hu Y."/>
            <person name="Zi S."/>
            <person name="Li J."/>
            <person name="Ni P."/>
            <person name="Zheng H."/>
            <person name="Zhang Y."/>
            <person name="Zhao M."/>
            <person name="Hao Q."/>
            <person name="McDermott J."/>
            <person name="Samudrala R."/>
            <person name="Kristiansen K."/>
            <person name="Wong G.K.-S."/>
        </authorList>
    </citation>
    <scope>NUCLEOTIDE SEQUENCE</scope>
</reference>
<reference evidence="1" key="1">
    <citation type="journal article" date="2005" name="PLoS Biol.">
        <title>The genomes of Oryza sativa: a history of duplications.</title>
        <authorList>
            <person name="Yu J."/>
            <person name="Wang J."/>
            <person name="Lin W."/>
            <person name="Li S."/>
            <person name="Li H."/>
            <person name="Zhou J."/>
            <person name="Ni P."/>
            <person name="Dong W."/>
            <person name="Hu S."/>
            <person name="Zeng C."/>
            <person name="Zhang J."/>
            <person name="Zhang Y."/>
            <person name="Li R."/>
            <person name="Xu Z."/>
            <person name="Li S."/>
            <person name="Li X."/>
            <person name="Zheng H."/>
            <person name="Cong L."/>
            <person name="Lin L."/>
            <person name="Yin J."/>
            <person name="Geng J."/>
            <person name="Li G."/>
            <person name="Shi J."/>
            <person name="Liu J."/>
            <person name="Lv H."/>
            <person name="Li J."/>
            <person name="Wang J."/>
            <person name="Deng Y."/>
            <person name="Ran L."/>
            <person name="Shi X."/>
            <person name="Wang X."/>
            <person name="Wu Q."/>
            <person name="Li C."/>
            <person name="Ren X."/>
            <person name="Wang J."/>
            <person name="Wang X."/>
            <person name="Li D."/>
            <person name="Liu D."/>
            <person name="Zhang X."/>
            <person name="Ji Z."/>
            <person name="Zhao W."/>
            <person name="Sun Y."/>
            <person name="Zhang Z."/>
            <person name="Bao J."/>
            <person name="Han Y."/>
            <person name="Dong L."/>
            <person name="Ji J."/>
            <person name="Chen P."/>
            <person name="Wu S."/>
            <person name="Liu J."/>
            <person name="Xiao Y."/>
            <person name="Bu D."/>
            <person name="Tan J."/>
            <person name="Yang L."/>
            <person name="Ye C."/>
            <person name="Zhang J."/>
            <person name="Xu J."/>
            <person name="Zhou Y."/>
            <person name="Yu Y."/>
            <person name="Zhang B."/>
            <person name="Zhuang S."/>
            <person name="Wei H."/>
            <person name="Liu B."/>
            <person name="Lei M."/>
            <person name="Yu H."/>
            <person name="Li Y."/>
            <person name="Xu H."/>
            <person name="Wei S."/>
            <person name="He X."/>
            <person name="Fang L."/>
            <person name="Zhang Z."/>
            <person name="Zhang Y."/>
            <person name="Huang X."/>
            <person name="Su Z."/>
            <person name="Tong W."/>
            <person name="Li J."/>
            <person name="Tong Z."/>
            <person name="Li S."/>
            <person name="Ye J."/>
            <person name="Wang L."/>
            <person name="Fang L."/>
            <person name="Lei T."/>
            <person name="Chen C."/>
            <person name="Chen H."/>
            <person name="Xu Z."/>
            <person name="Li H."/>
            <person name="Huang H."/>
            <person name="Zhang F."/>
            <person name="Xu H."/>
            <person name="Li N."/>
            <person name="Zhao C."/>
            <person name="Li S."/>
            <person name="Dong L."/>
            <person name="Huang Y."/>
            <person name="Li L."/>
            <person name="Xi Y."/>
            <person name="Qi Q."/>
            <person name="Li W."/>
            <person name="Zhang B."/>
            <person name="Hu W."/>
            <person name="Zhang Y."/>
            <person name="Tian X."/>
            <person name="Jiao Y."/>
            <person name="Liang X."/>
            <person name="Jin J."/>
            <person name="Gao L."/>
            <person name="Zheng W."/>
            <person name="Hao B."/>
            <person name="Liu S."/>
            <person name="Wang W."/>
            <person name="Yuan L."/>
            <person name="Cao M."/>
            <person name="McDermott J."/>
            <person name="Samudrala R."/>
            <person name="Wang J."/>
            <person name="Wong G.K."/>
            <person name="Yang H."/>
        </authorList>
    </citation>
    <scope>NUCLEOTIDE SEQUENCE [LARGE SCALE GENOMIC DNA]</scope>
</reference>
<dbReference type="Proteomes" id="UP000007752">
    <property type="component" value="Chromosome 2"/>
</dbReference>
<accession>B9F5F5</accession>
<organism evidence="1">
    <name type="scientific">Oryza sativa subsp. japonica</name>
    <name type="common">Rice</name>
    <dbReference type="NCBI Taxonomy" id="39947"/>
    <lineage>
        <taxon>Eukaryota</taxon>
        <taxon>Viridiplantae</taxon>
        <taxon>Streptophyta</taxon>
        <taxon>Embryophyta</taxon>
        <taxon>Tracheophyta</taxon>
        <taxon>Spermatophyta</taxon>
        <taxon>Magnoliopsida</taxon>
        <taxon>Liliopsida</taxon>
        <taxon>Poales</taxon>
        <taxon>Poaceae</taxon>
        <taxon>BOP clade</taxon>
        <taxon>Oryzoideae</taxon>
        <taxon>Oryzeae</taxon>
        <taxon>Oryzinae</taxon>
        <taxon>Oryza</taxon>
        <taxon>Oryza sativa</taxon>
    </lineage>
</organism>
<sequence length="51" mass="5707">MARGFICGFRKLCCSLLALSASDRRGLLKSAGGDLRPDDDLYKKDLRYLKV</sequence>
<proteinExistence type="predicted"/>